<keyword evidence="1" id="KW-0812">Transmembrane</keyword>
<evidence type="ECO:0000256" key="1">
    <source>
        <dbReference type="SAM" id="Phobius"/>
    </source>
</evidence>
<dbReference type="Proteomes" id="UP000186666">
    <property type="component" value="Unassembled WGS sequence"/>
</dbReference>
<sequence>MSNLFVSVFMLIVVIVILEILQRIGALKYLFSNHSSKFEYGIKSFLYAAIAIYTVYYNKLDFNEITKVEWLVIAVSIIEAASNYINLSRERDKEGGNNK</sequence>
<keyword evidence="1" id="KW-0472">Membrane</keyword>
<evidence type="ECO:0000313" key="3">
    <source>
        <dbReference type="Proteomes" id="UP000186666"/>
    </source>
</evidence>
<reference evidence="2 3" key="1">
    <citation type="submission" date="2017-01" db="EMBL/GenBank/DDBJ databases">
        <authorList>
            <person name="Varghese N."/>
            <person name="Submissions S."/>
        </authorList>
    </citation>
    <scope>NUCLEOTIDE SEQUENCE [LARGE SCALE GENOMIC DNA]</scope>
    <source>
        <strain evidence="2 3">ATCC 23464</strain>
    </source>
</reference>
<name>A0ABY1JK52_9BACL</name>
<dbReference type="EMBL" id="FTNK01000001">
    <property type="protein sequence ID" value="SIQ32939.1"/>
    <property type="molecule type" value="Genomic_DNA"/>
</dbReference>
<feature type="transmembrane region" description="Helical" evidence="1">
    <location>
        <begin position="6"/>
        <end position="26"/>
    </location>
</feature>
<evidence type="ECO:0000313" key="2">
    <source>
        <dbReference type="EMBL" id="SIQ32939.1"/>
    </source>
</evidence>
<protein>
    <recommendedName>
        <fullName evidence="4">Holin</fullName>
    </recommendedName>
</protein>
<comment type="caution">
    <text evidence="2">The sequence shown here is derived from an EMBL/GenBank/DDBJ whole genome shotgun (WGS) entry which is preliminary data.</text>
</comment>
<dbReference type="RefSeq" id="WP_068590017.1">
    <property type="nucleotide sequence ID" value="NZ_FTNK01000001.1"/>
</dbReference>
<organism evidence="2 3">
    <name type="scientific">Paenibacillus macquariensis</name>
    <dbReference type="NCBI Taxonomy" id="948756"/>
    <lineage>
        <taxon>Bacteria</taxon>
        <taxon>Bacillati</taxon>
        <taxon>Bacillota</taxon>
        <taxon>Bacilli</taxon>
        <taxon>Bacillales</taxon>
        <taxon>Paenibacillaceae</taxon>
        <taxon>Paenibacillus</taxon>
    </lineage>
</organism>
<proteinExistence type="predicted"/>
<feature type="transmembrane region" description="Helical" evidence="1">
    <location>
        <begin position="38"/>
        <end position="56"/>
    </location>
</feature>
<keyword evidence="3" id="KW-1185">Reference proteome</keyword>
<keyword evidence="1" id="KW-1133">Transmembrane helix</keyword>
<feature type="transmembrane region" description="Helical" evidence="1">
    <location>
        <begin position="68"/>
        <end position="87"/>
    </location>
</feature>
<gene>
    <name evidence="2" type="ORF">SAMN05421578_101245</name>
</gene>
<accession>A0ABY1JK52</accession>
<evidence type="ECO:0008006" key="4">
    <source>
        <dbReference type="Google" id="ProtNLM"/>
    </source>
</evidence>